<dbReference type="OMA" id="DMATASH"/>
<gene>
    <name evidence="2" type="ORF">WN55_01744</name>
</gene>
<dbReference type="PANTHER" id="PTHR38681:SF1">
    <property type="entry name" value="RETROVIRUS-RELATED POL POLYPROTEIN FROM TRANSPOSON 412-LIKE PROTEIN"/>
    <property type="match status" value="1"/>
</dbReference>
<sequence length="189" mass="21648">MCHATWDWMAVLPVVLWGLRTAYKEDLRASSAELVYGATLKVPAEFLDSEELDSNPQIFVQEFRRQMREIRPVPVAHHIRNRPFQYKDLYSCSHVFLQVDSLRGALEQPYSGPHRVIDRISDRVFRIDLDDRNEQVSVERLKPAYIAVELDDQPAASPGGECSETPSLRKGVIKVYPEQAKNTADFQCS</sequence>
<organism evidence="2 3">
    <name type="scientific">Dufourea novaeangliae</name>
    <name type="common">Sweat bee</name>
    <dbReference type="NCBI Taxonomy" id="178035"/>
    <lineage>
        <taxon>Eukaryota</taxon>
        <taxon>Metazoa</taxon>
        <taxon>Ecdysozoa</taxon>
        <taxon>Arthropoda</taxon>
        <taxon>Hexapoda</taxon>
        <taxon>Insecta</taxon>
        <taxon>Pterygota</taxon>
        <taxon>Neoptera</taxon>
        <taxon>Endopterygota</taxon>
        <taxon>Hymenoptera</taxon>
        <taxon>Apocrita</taxon>
        <taxon>Aculeata</taxon>
        <taxon>Apoidea</taxon>
        <taxon>Anthophila</taxon>
        <taxon>Halictidae</taxon>
        <taxon>Rophitinae</taxon>
        <taxon>Dufourea</taxon>
    </lineage>
</organism>
<dbReference type="Proteomes" id="UP000076502">
    <property type="component" value="Unassembled WGS sequence"/>
</dbReference>
<evidence type="ECO:0000313" key="2">
    <source>
        <dbReference type="EMBL" id="KZC10011.1"/>
    </source>
</evidence>
<keyword evidence="1" id="KW-0732">Signal</keyword>
<dbReference type="STRING" id="178035.A0A154PDU6"/>
<name>A0A154PDU6_DUFNO</name>
<protein>
    <submittedName>
        <fullName evidence="2">Uncharacterized protein</fullName>
    </submittedName>
</protein>
<reference evidence="2 3" key="1">
    <citation type="submission" date="2015-07" db="EMBL/GenBank/DDBJ databases">
        <title>The genome of Dufourea novaeangliae.</title>
        <authorList>
            <person name="Pan H."/>
            <person name="Kapheim K."/>
        </authorList>
    </citation>
    <scope>NUCLEOTIDE SEQUENCE [LARGE SCALE GENOMIC DNA]</scope>
    <source>
        <strain evidence="2">0120121106</strain>
        <tissue evidence="2">Whole body</tissue>
    </source>
</reference>
<keyword evidence="3" id="KW-1185">Reference proteome</keyword>
<dbReference type="EMBL" id="KQ434880">
    <property type="protein sequence ID" value="KZC10011.1"/>
    <property type="molecule type" value="Genomic_DNA"/>
</dbReference>
<feature type="signal peptide" evidence="1">
    <location>
        <begin position="1"/>
        <end position="24"/>
    </location>
</feature>
<dbReference type="AlphaFoldDB" id="A0A154PDU6"/>
<dbReference type="OrthoDB" id="7695055at2759"/>
<evidence type="ECO:0000313" key="3">
    <source>
        <dbReference type="Proteomes" id="UP000076502"/>
    </source>
</evidence>
<dbReference type="PANTHER" id="PTHR38681">
    <property type="entry name" value="RETROVIRUS-RELATED POL POLYPROTEIN FROM TRANSPOSON 412-LIKE PROTEIN-RELATED"/>
    <property type="match status" value="1"/>
</dbReference>
<feature type="chain" id="PRO_5007599492" evidence="1">
    <location>
        <begin position="25"/>
        <end position="189"/>
    </location>
</feature>
<accession>A0A154PDU6</accession>
<evidence type="ECO:0000256" key="1">
    <source>
        <dbReference type="SAM" id="SignalP"/>
    </source>
</evidence>
<proteinExistence type="predicted"/>